<dbReference type="EMBL" id="JAAZON010000258">
    <property type="protein sequence ID" value="NMC62705.1"/>
    <property type="molecule type" value="Genomic_DNA"/>
</dbReference>
<organism evidence="1 2">
    <name type="scientific">SAR324 cluster bacterium</name>
    <dbReference type="NCBI Taxonomy" id="2024889"/>
    <lineage>
        <taxon>Bacteria</taxon>
        <taxon>Deltaproteobacteria</taxon>
        <taxon>SAR324 cluster</taxon>
    </lineage>
</organism>
<reference evidence="1 2" key="1">
    <citation type="journal article" date="2020" name="Biotechnol. Biofuels">
        <title>New insights from the biogas microbiome by comprehensive genome-resolved metagenomics of nearly 1600 species originating from multiple anaerobic digesters.</title>
        <authorList>
            <person name="Campanaro S."/>
            <person name="Treu L."/>
            <person name="Rodriguez-R L.M."/>
            <person name="Kovalovszki A."/>
            <person name="Ziels R.M."/>
            <person name="Maus I."/>
            <person name="Zhu X."/>
            <person name="Kougias P.G."/>
            <person name="Basile A."/>
            <person name="Luo G."/>
            <person name="Schluter A."/>
            <person name="Konstantinidis K.T."/>
            <person name="Angelidaki I."/>
        </authorList>
    </citation>
    <scope>NUCLEOTIDE SEQUENCE [LARGE SCALE GENOMIC DNA]</scope>
    <source>
        <strain evidence="1">AS27yjCOA_65</strain>
    </source>
</reference>
<proteinExistence type="predicted"/>
<comment type="caution">
    <text evidence="1">The sequence shown here is derived from an EMBL/GenBank/DDBJ whole genome shotgun (WGS) entry which is preliminary data.</text>
</comment>
<evidence type="ECO:0000313" key="2">
    <source>
        <dbReference type="Proteomes" id="UP000524246"/>
    </source>
</evidence>
<dbReference type="AlphaFoldDB" id="A0A7X9FR14"/>
<protein>
    <submittedName>
        <fullName evidence="1">Uncharacterized protein</fullName>
    </submittedName>
</protein>
<sequence>MCTMWGDRKFGSEATLEEATNQQCSTSLVGLEKARKRYDVLMQKCGFRVLPRKVEELKGCVISAPHGGYDFNTDFLVEAIHEKVGIAAVVAFGFRNLERRHWLNVNRPTEQRFEEGQLKRKEHVTPVASWVYEDYQRHLFEAAEQSPLNFLMELHVGDDNLTAVEVVTPHFEEIQVRQLQKVILLECREYFNSNSPSFQFYELLKKETLQSGENEYEFRYPARRTQERGSLQKRNTLYGMHIEFPPSLVSDRDRLSSFLIRVMQSEQFRDFLKINVIRKRQ</sequence>
<dbReference type="Proteomes" id="UP000524246">
    <property type="component" value="Unassembled WGS sequence"/>
</dbReference>
<accession>A0A7X9FR14</accession>
<gene>
    <name evidence="1" type="ORF">GYA55_05990</name>
</gene>
<evidence type="ECO:0000313" key="1">
    <source>
        <dbReference type="EMBL" id="NMC62705.1"/>
    </source>
</evidence>
<name>A0A7X9FR14_9DELT</name>